<sequence length="184" mass="21109">MKNLELTSDDWSQGYQKFTQNEGAVQTSLQPTVQLNLKFEPRGWHYLIEQLADLKKAGLLSIDNNAELGILTIISKLGKTSDYIAVINDYLKHLRTEFAFFKKQLSQTGESIEHFHDKVTTNGLVIRIPSPKLYDQFMAKLDKKQLVSLVYENQLEPSSENDEHLELTPFDMVPRPKGSRGRKK</sequence>
<dbReference type="PATRIC" id="fig|456.5.peg.1922"/>
<reference evidence="2 3" key="1">
    <citation type="submission" date="2015-11" db="EMBL/GenBank/DDBJ databases">
        <title>Genomic analysis of 38 Legionella species identifies large and diverse effector repertoires.</title>
        <authorList>
            <person name="Burstein D."/>
            <person name="Amaro F."/>
            <person name="Zusman T."/>
            <person name="Lifshitz Z."/>
            <person name="Cohen O."/>
            <person name="Gilbert J.A."/>
            <person name="Pupko T."/>
            <person name="Shuman H.A."/>
            <person name="Segal G."/>
        </authorList>
    </citation>
    <scope>NUCLEOTIDE SEQUENCE [LARGE SCALE GENOMIC DNA]</scope>
    <source>
        <strain evidence="2 3">BL-540</strain>
    </source>
</reference>
<organism evidence="2 3">
    <name type="scientific">Legionella jordanis</name>
    <dbReference type="NCBI Taxonomy" id="456"/>
    <lineage>
        <taxon>Bacteria</taxon>
        <taxon>Pseudomonadati</taxon>
        <taxon>Pseudomonadota</taxon>
        <taxon>Gammaproteobacteria</taxon>
        <taxon>Legionellales</taxon>
        <taxon>Legionellaceae</taxon>
        <taxon>Legionella</taxon>
    </lineage>
</organism>
<evidence type="ECO:0000313" key="2">
    <source>
        <dbReference type="EMBL" id="KTD17495.1"/>
    </source>
</evidence>
<name>A0A0W0VBK3_9GAMM</name>
<accession>A0A0W0VBK3</accession>
<evidence type="ECO:0000256" key="1">
    <source>
        <dbReference type="SAM" id="MobiDB-lite"/>
    </source>
</evidence>
<comment type="caution">
    <text evidence="2">The sequence shown here is derived from an EMBL/GenBank/DDBJ whole genome shotgun (WGS) entry which is preliminary data.</text>
</comment>
<feature type="region of interest" description="Disordered" evidence="1">
    <location>
        <begin position="158"/>
        <end position="184"/>
    </location>
</feature>
<dbReference type="Proteomes" id="UP000055035">
    <property type="component" value="Unassembled WGS sequence"/>
</dbReference>
<keyword evidence="3" id="KW-1185">Reference proteome</keyword>
<dbReference type="OrthoDB" id="5638854at2"/>
<gene>
    <name evidence="2" type="ORF">Ljor_1801</name>
</gene>
<proteinExistence type="predicted"/>
<evidence type="ECO:0000313" key="3">
    <source>
        <dbReference type="Proteomes" id="UP000055035"/>
    </source>
</evidence>
<dbReference type="EMBL" id="LNYJ01000011">
    <property type="protein sequence ID" value="KTD17495.1"/>
    <property type="molecule type" value="Genomic_DNA"/>
</dbReference>
<dbReference type="STRING" id="456.Ljor_1801"/>
<dbReference type="AlphaFoldDB" id="A0A0W0VBK3"/>
<protein>
    <submittedName>
        <fullName evidence="2">Uncharacterized protein</fullName>
    </submittedName>
</protein>
<dbReference type="RefSeq" id="WP_058471242.1">
    <property type="nucleotide sequence ID" value="NZ_CAAAIC010000008.1"/>
</dbReference>